<proteinExistence type="predicted"/>
<organism evidence="2 3">
    <name type="scientific">Candidatus Streptococcus faecavium</name>
    <dbReference type="NCBI Taxonomy" id="2838763"/>
    <lineage>
        <taxon>Bacteria</taxon>
        <taxon>Bacillati</taxon>
        <taxon>Bacillota</taxon>
        <taxon>Bacilli</taxon>
        <taxon>Lactobacillales</taxon>
        <taxon>Streptococcaceae</taxon>
        <taxon>Streptococcus</taxon>
    </lineage>
</organism>
<dbReference type="Pfam" id="PF01418">
    <property type="entry name" value="HTH_6"/>
    <property type="match status" value="1"/>
</dbReference>
<evidence type="ECO:0000313" key="3">
    <source>
        <dbReference type="Proteomes" id="UP000824058"/>
    </source>
</evidence>
<dbReference type="AlphaFoldDB" id="A0A9D2FT00"/>
<dbReference type="InterPro" id="IPR047640">
    <property type="entry name" value="RpiR-like"/>
</dbReference>
<dbReference type="PANTHER" id="PTHR30514">
    <property type="entry name" value="GLUCOKINASE"/>
    <property type="match status" value="1"/>
</dbReference>
<sequence length="82" mass="9205">MTLSEIVHRKKLKMTPIDWQIYDYLTSSASTNITISSVAAHTHVSTTTAFRFCQKLGLTGFGELKAILKEVSDNKIANRDLF</sequence>
<dbReference type="InterPro" id="IPR009057">
    <property type="entry name" value="Homeodomain-like_sf"/>
</dbReference>
<dbReference type="PROSITE" id="PS51071">
    <property type="entry name" value="HTH_RPIR"/>
    <property type="match status" value="1"/>
</dbReference>
<reference evidence="2" key="2">
    <citation type="submission" date="2021-04" db="EMBL/GenBank/DDBJ databases">
        <authorList>
            <person name="Gilroy R."/>
        </authorList>
    </citation>
    <scope>NUCLEOTIDE SEQUENCE</scope>
    <source>
        <strain evidence="2">ChiBcolR9-63</strain>
    </source>
</reference>
<evidence type="ECO:0000259" key="1">
    <source>
        <dbReference type="PROSITE" id="PS51071"/>
    </source>
</evidence>
<accession>A0A9D2FT00</accession>
<name>A0A9D2FT00_9STRE</name>
<dbReference type="PANTHER" id="PTHR30514:SF10">
    <property type="entry name" value="MURR_RPIR FAMILY TRANSCRIPTIONAL REGULATOR"/>
    <property type="match status" value="1"/>
</dbReference>
<dbReference type="Proteomes" id="UP000824058">
    <property type="component" value="Unassembled WGS sequence"/>
</dbReference>
<comment type="caution">
    <text evidence="2">The sequence shown here is derived from an EMBL/GenBank/DDBJ whole genome shotgun (WGS) entry which is preliminary data.</text>
</comment>
<reference evidence="2" key="1">
    <citation type="journal article" date="2021" name="PeerJ">
        <title>Extensive microbial diversity within the chicken gut microbiome revealed by metagenomics and culture.</title>
        <authorList>
            <person name="Gilroy R."/>
            <person name="Ravi A."/>
            <person name="Getino M."/>
            <person name="Pursley I."/>
            <person name="Horton D.L."/>
            <person name="Alikhan N.F."/>
            <person name="Baker D."/>
            <person name="Gharbi K."/>
            <person name="Hall N."/>
            <person name="Watson M."/>
            <person name="Adriaenssens E.M."/>
            <person name="Foster-Nyarko E."/>
            <person name="Jarju S."/>
            <person name="Secka A."/>
            <person name="Antonio M."/>
            <person name="Oren A."/>
            <person name="Chaudhuri R.R."/>
            <person name="La Ragione R."/>
            <person name="Hildebrand F."/>
            <person name="Pallen M.J."/>
        </authorList>
    </citation>
    <scope>NUCLEOTIDE SEQUENCE</scope>
    <source>
        <strain evidence="2">ChiBcolR9-63</strain>
    </source>
</reference>
<dbReference type="InterPro" id="IPR000281">
    <property type="entry name" value="HTH_RpiR"/>
</dbReference>
<evidence type="ECO:0000313" key="2">
    <source>
        <dbReference type="EMBL" id="HIZ66928.1"/>
    </source>
</evidence>
<dbReference type="Gene3D" id="1.10.10.10">
    <property type="entry name" value="Winged helix-like DNA-binding domain superfamily/Winged helix DNA-binding domain"/>
    <property type="match status" value="1"/>
</dbReference>
<dbReference type="GO" id="GO:0003700">
    <property type="term" value="F:DNA-binding transcription factor activity"/>
    <property type="evidence" value="ECO:0007669"/>
    <property type="project" value="InterPro"/>
</dbReference>
<dbReference type="GO" id="GO:0003677">
    <property type="term" value="F:DNA binding"/>
    <property type="evidence" value="ECO:0007669"/>
    <property type="project" value="InterPro"/>
</dbReference>
<dbReference type="EMBL" id="DXBD01000002">
    <property type="protein sequence ID" value="HIZ66928.1"/>
    <property type="molecule type" value="Genomic_DNA"/>
</dbReference>
<dbReference type="GO" id="GO:0097367">
    <property type="term" value="F:carbohydrate derivative binding"/>
    <property type="evidence" value="ECO:0007669"/>
    <property type="project" value="InterPro"/>
</dbReference>
<dbReference type="InterPro" id="IPR036388">
    <property type="entry name" value="WH-like_DNA-bd_sf"/>
</dbReference>
<dbReference type="SUPFAM" id="SSF46689">
    <property type="entry name" value="Homeodomain-like"/>
    <property type="match status" value="1"/>
</dbReference>
<protein>
    <recommendedName>
        <fullName evidence="1">HTH rpiR-type domain-containing protein</fullName>
    </recommendedName>
</protein>
<feature type="domain" description="HTH rpiR-type" evidence="1">
    <location>
        <begin position="1"/>
        <end position="75"/>
    </location>
</feature>
<gene>
    <name evidence="2" type="ORF">H9965_00325</name>
</gene>